<name>A0ABU1K5Z6_9FLAO</name>
<dbReference type="RefSeq" id="WP_309728025.1">
    <property type="nucleotide sequence ID" value="NZ_JAVDQA010000004.1"/>
</dbReference>
<keyword evidence="3" id="KW-1185">Reference proteome</keyword>
<keyword evidence="1" id="KW-0472">Membrane</keyword>
<organism evidence="2 3">
    <name type="scientific">Mesonia maritima</name>
    <dbReference type="NCBI Taxonomy" id="1793873"/>
    <lineage>
        <taxon>Bacteria</taxon>
        <taxon>Pseudomonadati</taxon>
        <taxon>Bacteroidota</taxon>
        <taxon>Flavobacteriia</taxon>
        <taxon>Flavobacteriales</taxon>
        <taxon>Flavobacteriaceae</taxon>
        <taxon>Mesonia</taxon>
    </lineage>
</organism>
<sequence>MKLAHRLGYYFSGFVIGIIILFFFLSGKKTSCDYGPDARVLKNIRTKKLDYSSNAALFFQQNKIDSTSIYAVLTNGDVDFEESITDLDSCNIYVINSDKEKKNLQLSIKNCDSIATIEQAKFLTK</sequence>
<comment type="caution">
    <text evidence="2">The sequence shown here is derived from an EMBL/GenBank/DDBJ whole genome shotgun (WGS) entry which is preliminary data.</text>
</comment>
<reference evidence="2 3" key="1">
    <citation type="submission" date="2023-07" db="EMBL/GenBank/DDBJ databases">
        <title>Genomic Encyclopedia of Type Strains, Phase IV (KMG-IV): sequencing the most valuable type-strain genomes for metagenomic binning, comparative biology and taxonomic classification.</title>
        <authorList>
            <person name="Goeker M."/>
        </authorList>
    </citation>
    <scope>NUCLEOTIDE SEQUENCE [LARGE SCALE GENOMIC DNA]</scope>
    <source>
        <strain evidence="2 3">DSM 102814</strain>
    </source>
</reference>
<protein>
    <recommendedName>
        <fullName evidence="4">DUF4258 domain-containing protein</fullName>
    </recommendedName>
</protein>
<keyword evidence="1" id="KW-1133">Transmembrane helix</keyword>
<keyword evidence="1" id="KW-0812">Transmembrane</keyword>
<accession>A0ABU1K5Z6</accession>
<feature type="transmembrane region" description="Helical" evidence="1">
    <location>
        <begin position="7"/>
        <end position="25"/>
    </location>
</feature>
<gene>
    <name evidence="2" type="ORF">GGR31_001681</name>
</gene>
<evidence type="ECO:0000313" key="3">
    <source>
        <dbReference type="Proteomes" id="UP001257659"/>
    </source>
</evidence>
<evidence type="ECO:0000313" key="2">
    <source>
        <dbReference type="EMBL" id="MDR6301034.1"/>
    </source>
</evidence>
<dbReference type="EMBL" id="JAVDQA010000004">
    <property type="protein sequence ID" value="MDR6301034.1"/>
    <property type="molecule type" value="Genomic_DNA"/>
</dbReference>
<evidence type="ECO:0008006" key="4">
    <source>
        <dbReference type="Google" id="ProtNLM"/>
    </source>
</evidence>
<evidence type="ECO:0000256" key="1">
    <source>
        <dbReference type="SAM" id="Phobius"/>
    </source>
</evidence>
<proteinExistence type="predicted"/>
<dbReference type="Proteomes" id="UP001257659">
    <property type="component" value="Unassembled WGS sequence"/>
</dbReference>